<dbReference type="InterPro" id="IPR053193">
    <property type="entry name" value="MetalloPDE_YfcE-like"/>
</dbReference>
<accession>A0ABD6AMN6</accession>
<name>A0ABD6AMN6_9EURY</name>
<evidence type="ECO:0000313" key="3">
    <source>
        <dbReference type="EMBL" id="MFC7325195.1"/>
    </source>
</evidence>
<dbReference type="PANTHER" id="PTHR43165:SF1">
    <property type="entry name" value="PHOSPHODIESTERASE MJ0936"/>
    <property type="match status" value="1"/>
</dbReference>
<gene>
    <name evidence="3" type="ORF">ACFQMF_11460</name>
</gene>
<dbReference type="GO" id="GO:0016787">
    <property type="term" value="F:hydrolase activity"/>
    <property type="evidence" value="ECO:0007669"/>
    <property type="project" value="UniProtKB-UniRule"/>
</dbReference>
<evidence type="ECO:0000259" key="2">
    <source>
        <dbReference type="Pfam" id="PF12850"/>
    </source>
</evidence>
<dbReference type="InterPro" id="IPR000979">
    <property type="entry name" value="Phosphodiesterase_MJ0936/Vps29"/>
</dbReference>
<keyword evidence="4" id="KW-1185">Reference proteome</keyword>
<dbReference type="EMBL" id="JBHTBL010000011">
    <property type="protein sequence ID" value="MFC7325195.1"/>
    <property type="molecule type" value="Genomic_DNA"/>
</dbReference>
<dbReference type="Proteomes" id="UP001596545">
    <property type="component" value="Unassembled WGS sequence"/>
</dbReference>
<reference evidence="3 4" key="1">
    <citation type="journal article" date="2019" name="Int. J. Syst. Evol. Microbiol.">
        <title>The Global Catalogue of Microorganisms (GCM) 10K type strain sequencing project: providing services to taxonomists for standard genome sequencing and annotation.</title>
        <authorList>
            <consortium name="The Broad Institute Genomics Platform"/>
            <consortium name="The Broad Institute Genome Sequencing Center for Infectious Disease"/>
            <person name="Wu L."/>
            <person name="Ma J."/>
        </authorList>
    </citation>
    <scope>NUCLEOTIDE SEQUENCE [LARGE SCALE GENOMIC DNA]</scope>
    <source>
        <strain evidence="3 4">CGMCC 1.12554</strain>
    </source>
</reference>
<sequence length="198" mass="20117">MRVGIVSDTHDDLAAVEAAVALFDREGVDAVVHCGDFVAPFSVTPFDVGGDSGDGDSAGGDDDPDAGFDFYAVRGNNDGEWAVASTVEAFGTYLGEAGTLSFGGADGDDAADPVDVAVTHGTSGVVVDALVDCGDYDYVFHGHTHAHAAEERDGTVRVNPGGLPIPVDGADDVFRVAVLDVGADADGADAVTHHELDP</sequence>
<comment type="similarity">
    <text evidence="1">Belongs to the metallophosphoesterase superfamily. YfcE family.</text>
</comment>
<keyword evidence="1" id="KW-0479">Metal-binding</keyword>
<dbReference type="PANTHER" id="PTHR43165">
    <property type="entry name" value="METALLOPHOSPHOESTERASE"/>
    <property type="match status" value="1"/>
</dbReference>
<evidence type="ECO:0000256" key="1">
    <source>
        <dbReference type="RuleBase" id="RU362039"/>
    </source>
</evidence>
<protein>
    <recommendedName>
        <fullName evidence="1">Phosphoesterase</fullName>
        <ecNumber evidence="1">3.1.4.-</ecNumber>
    </recommendedName>
</protein>
<dbReference type="AlphaFoldDB" id="A0ABD6AMN6"/>
<proteinExistence type="inferred from homology"/>
<dbReference type="NCBIfam" id="TIGR00040">
    <property type="entry name" value="yfcE"/>
    <property type="match status" value="1"/>
</dbReference>
<dbReference type="Pfam" id="PF12850">
    <property type="entry name" value="Metallophos_2"/>
    <property type="match status" value="1"/>
</dbReference>
<dbReference type="EC" id="3.1.4.-" evidence="1"/>
<dbReference type="GO" id="GO:0046872">
    <property type="term" value="F:metal ion binding"/>
    <property type="evidence" value="ECO:0007669"/>
    <property type="project" value="UniProtKB-KW"/>
</dbReference>
<feature type="domain" description="Calcineurin-like phosphoesterase" evidence="2">
    <location>
        <begin position="1"/>
        <end position="181"/>
    </location>
</feature>
<dbReference type="SUPFAM" id="SSF56300">
    <property type="entry name" value="Metallo-dependent phosphatases"/>
    <property type="match status" value="1"/>
</dbReference>
<evidence type="ECO:0000313" key="4">
    <source>
        <dbReference type="Proteomes" id="UP001596545"/>
    </source>
</evidence>
<dbReference type="InterPro" id="IPR024654">
    <property type="entry name" value="Calcineurin-like_PHP_lpxH"/>
</dbReference>
<comment type="caution">
    <text evidence="3">The sequence shown here is derived from an EMBL/GenBank/DDBJ whole genome shotgun (WGS) entry which is preliminary data.</text>
</comment>
<comment type="cofactor">
    <cofactor evidence="1">
        <name>a divalent metal cation</name>
        <dbReference type="ChEBI" id="CHEBI:60240"/>
    </cofactor>
</comment>
<dbReference type="InterPro" id="IPR029052">
    <property type="entry name" value="Metallo-depent_PP-like"/>
</dbReference>
<organism evidence="3 4">
    <name type="scientific">Halorubrum rutilum</name>
    <dbReference type="NCBI Taxonomy" id="1364933"/>
    <lineage>
        <taxon>Archaea</taxon>
        <taxon>Methanobacteriati</taxon>
        <taxon>Methanobacteriota</taxon>
        <taxon>Stenosarchaea group</taxon>
        <taxon>Halobacteria</taxon>
        <taxon>Halobacteriales</taxon>
        <taxon>Haloferacaceae</taxon>
        <taxon>Halorubrum</taxon>
    </lineage>
</organism>
<dbReference type="Gene3D" id="3.60.21.10">
    <property type="match status" value="1"/>
</dbReference>
<dbReference type="RefSeq" id="WP_256407933.1">
    <property type="nucleotide sequence ID" value="NZ_JANHDN010000002.1"/>
</dbReference>